<evidence type="ECO:0000313" key="1">
    <source>
        <dbReference type="EMBL" id="TBU33734.1"/>
    </source>
</evidence>
<dbReference type="AlphaFoldDB" id="A0A4Q9MZY9"/>
<organism evidence="1">
    <name type="scientific">Dichomitus squalens</name>
    <dbReference type="NCBI Taxonomy" id="114155"/>
    <lineage>
        <taxon>Eukaryota</taxon>
        <taxon>Fungi</taxon>
        <taxon>Dikarya</taxon>
        <taxon>Basidiomycota</taxon>
        <taxon>Agaricomycotina</taxon>
        <taxon>Agaricomycetes</taxon>
        <taxon>Polyporales</taxon>
        <taxon>Polyporaceae</taxon>
        <taxon>Dichomitus</taxon>
    </lineage>
</organism>
<proteinExistence type="predicted"/>
<protein>
    <submittedName>
        <fullName evidence="1">Uncharacterized protein</fullName>
    </submittedName>
</protein>
<sequence>MPENYLMSRLNSQTKLNLATATALDASFQEVAEYYLSIMSLRFSRFRTLCTLRPIPRTPLSLLGSTGLLWPPKGSAGEFSRREQSASVCTTNDCTVERLLRAPSAGDAYHDSVDLDRTAPQPSTPLLSRTDRYDRELCLGKQALVTMCRMFLCSVLNADFEFYRGPSTSERRLQRRHVRCWLVCDTVVFLSPVGPAADVRLGRAE</sequence>
<dbReference type="EMBL" id="ML143390">
    <property type="protein sequence ID" value="TBU33734.1"/>
    <property type="molecule type" value="Genomic_DNA"/>
</dbReference>
<reference evidence="1" key="1">
    <citation type="submission" date="2019-01" db="EMBL/GenBank/DDBJ databases">
        <title>Draft genome sequences of three monokaryotic isolates of the white-rot basidiomycete fungus Dichomitus squalens.</title>
        <authorList>
            <consortium name="DOE Joint Genome Institute"/>
            <person name="Lopez S.C."/>
            <person name="Andreopoulos B."/>
            <person name="Pangilinan J."/>
            <person name="Lipzen A."/>
            <person name="Riley R."/>
            <person name="Ahrendt S."/>
            <person name="Ng V."/>
            <person name="Barry K."/>
            <person name="Daum C."/>
            <person name="Grigoriev I.V."/>
            <person name="Hilden K.S."/>
            <person name="Makela M.R."/>
            <person name="de Vries R.P."/>
        </authorList>
    </citation>
    <scope>NUCLEOTIDE SEQUENCE [LARGE SCALE GENOMIC DNA]</scope>
    <source>
        <strain evidence="1">OM18370.1</strain>
    </source>
</reference>
<name>A0A4Q9MZY9_9APHY</name>
<gene>
    <name evidence="1" type="ORF">BD311DRAFT_391512</name>
</gene>
<dbReference type="Proteomes" id="UP000292957">
    <property type="component" value="Unassembled WGS sequence"/>
</dbReference>
<accession>A0A4Q9MZY9</accession>